<evidence type="ECO:0000313" key="6">
    <source>
        <dbReference type="EMBL" id="KAH0812993.1"/>
    </source>
</evidence>
<gene>
    <name evidence="6" type="ORF">GEV33_009798</name>
</gene>
<dbReference type="InterPro" id="IPR018080">
    <property type="entry name" value="Band_7/stomatin-like_CS"/>
</dbReference>
<feature type="domain" description="Band 7" evidence="5">
    <location>
        <begin position="620"/>
        <end position="779"/>
    </location>
</feature>
<dbReference type="GO" id="GO:0005886">
    <property type="term" value="C:plasma membrane"/>
    <property type="evidence" value="ECO:0007669"/>
    <property type="project" value="InterPro"/>
</dbReference>
<dbReference type="PRINTS" id="PR00721">
    <property type="entry name" value="STOMATIN"/>
</dbReference>
<accession>A0A8J6LBB9</accession>
<protein>
    <recommendedName>
        <fullName evidence="5">Band 7 domain-containing protein</fullName>
    </recommendedName>
</protein>
<evidence type="ECO:0000256" key="1">
    <source>
        <dbReference type="ARBA" id="ARBA00004370"/>
    </source>
</evidence>
<feature type="compositionally biased region" description="Polar residues" evidence="4">
    <location>
        <begin position="351"/>
        <end position="371"/>
    </location>
</feature>
<dbReference type="PANTHER" id="PTHR10264:SF19">
    <property type="entry name" value="AT06885P-RELATED"/>
    <property type="match status" value="1"/>
</dbReference>
<dbReference type="InterPro" id="IPR001107">
    <property type="entry name" value="Band_7"/>
</dbReference>
<reference evidence="6" key="1">
    <citation type="journal article" date="2020" name="J Insects Food Feed">
        <title>The yellow mealworm (Tenebrio molitor) genome: a resource for the emerging insects as food and feed industry.</title>
        <authorList>
            <person name="Eriksson T."/>
            <person name="Andere A."/>
            <person name="Kelstrup H."/>
            <person name="Emery V."/>
            <person name="Picard C."/>
        </authorList>
    </citation>
    <scope>NUCLEOTIDE SEQUENCE</scope>
    <source>
        <strain evidence="6">Stoneville</strain>
        <tissue evidence="6">Whole head</tissue>
    </source>
</reference>
<dbReference type="PANTHER" id="PTHR10264">
    <property type="entry name" value="BAND 7 PROTEIN-RELATED"/>
    <property type="match status" value="1"/>
</dbReference>
<evidence type="ECO:0000256" key="2">
    <source>
        <dbReference type="ARBA" id="ARBA00008164"/>
    </source>
</evidence>
<dbReference type="PROSITE" id="PS01270">
    <property type="entry name" value="BAND_7"/>
    <property type="match status" value="2"/>
</dbReference>
<feature type="compositionally biased region" description="Basic and acidic residues" evidence="4">
    <location>
        <begin position="372"/>
        <end position="396"/>
    </location>
</feature>
<dbReference type="SMART" id="SM00244">
    <property type="entry name" value="PHB"/>
    <property type="match status" value="2"/>
</dbReference>
<feature type="compositionally biased region" description="Basic and acidic residues" evidence="4">
    <location>
        <begin position="205"/>
        <end position="219"/>
    </location>
</feature>
<keyword evidence="7" id="KW-1185">Reference proteome</keyword>
<feature type="region of interest" description="Disordered" evidence="4">
    <location>
        <begin position="289"/>
        <end position="439"/>
    </location>
</feature>
<dbReference type="Gene3D" id="6.10.250.2090">
    <property type="match status" value="2"/>
</dbReference>
<evidence type="ECO:0000256" key="4">
    <source>
        <dbReference type="SAM" id="MobiDB-lite"/>
    </source>
</evidence>
<feature type="compositionally biased region" description="Polar residues" evidence="4">
    <location>
        <begin position="400"/>
        <end position="415"/>
    </location>
</feature>
<feature type="compositionally biased region" description="Basic and acidic residues" evidence="4">
    <location>
        <begin position="418"/>
        <end position="427"/>
    </location>
</feature>
<comment type="similarity">
    <text evidence="2">Belongs to the band 7/mec-2 family.</text>
</comment>
<evidence type="ECO:0000259" key="5">
    <source>
        <dbReference type="SMART" id="SM00244"/>
    </source>
</evidence>
<feature type="compositionally biased region" description="Basic and acidic residues" evidence="4">
    <location>
        <begin position="289"/>
        <end position="301"/>
    </location>
</feature>
<comment type="subcellular location">
    <subcellularLocation>
        <location evidence="1">Membrane</location>
    </subcellularLocation>
</comment>
<dbReference type="Proteomes" id="UP000719412">
    <property type="component" value="Unassembled WGS sequence"/>
</dbReference>
<feature type="compositionally biased region" description="Basic and acidic residues" evidence="4">
    <location>
        <begin position="335"/>
        <end position="349"/>
    </location>
</feature>
<evidence type="ECO:0000313" key="7">
    <source>
        <dbReference type="Proteomes" id="UP000719412"/>
    </source>
</evidence>
<evidence type="ECO:0000256" key="3">
    <source>
        <dbReference type="ARBA" id="ARBA00023136"/>
    </source>
</evidence>
<dbReference type="Gene3D" id="3.30.479.30">
    <property type="entry name" value="Band 7 domain"/>
    <property type="match status" value="2"/>
</dbReference>
<dbReference type="InterPro" id="IPR036013">
    <property type="entry name" value="Band_7/SPFH_dom_sf"/>
</dbReference>
<sequence length="1050" mass="118635">MVKARRCCYCKSWQKRNNSTRVAAILQPKLHLSHDEEEYYILSSNTCYCREKAVPPRLFSRPEECVFDESSDEDDVLTINRPRFAKLKAITSHDAPNLELDKFVNAESERDFRKKGSRDNKRAVRTQTSGYFGDDCRGARYERKSRFKKDKSARKTQKSAHFDESCRYLSDEEKRSKRKNKDSVIATYRSDHYDDKSSVSSPATENREETSSSYQKREAFGGGARTETYVVSESDEDYSRRKISEVLPSESEELGGLSQVANFGSERLTKDYSEETGWYSGEGLTSDKSMWDGRYSKKDMTSDQSEENGRVVRNGSASGEIGQSARYSRNGLLFDQKEERGRYSRKEWSGQDPSKSGTMGQDSRTGLSSDQHLSRERSATLHDYEKFRTGHDENTRRNLRQSSPIDLSKVQARQKSTSHHDPHKMASRENNTNTSGEKEDLKKLSDFRKDHYFDTHSTEDFFKSVPEHTCVHKFALDDRFLPEPLHADVFGESRCIICDKPMDIPPVSRVDQRYDKKKGLFPKFYRYGLAPKKIYMASDDKVRIEMELAPCQNGDYVSLMSVGWKRTDSGGYECFLEYGECPRCHLKLLKKSNNMGCVEYAATFGSIILLILTLPFSLFWCFKVVQEYERAVIFRLGRLRTGGARGPGIFFILPCVDSYCKVDLRTVSFDVPPQEALTKDSVTVTVDAVVYYRIQDPLNAVTKVTNYSNSTRLLAMTTLRNILGTRNLAEVLSDREAISHAMQTSLDVATDPWGVKVERVEIKDVSLPQQLQRAMAAEAEASREARAKVIAAEGEMKASRALKEAADVISEAPGALQVVKEYERAVIFRLGRLRSGDARGPGIFFVLPCVDAYIKVDLRTISFDVPPQEALTKDSVTVTVDAVVYYKIQHPLNAVTKVANYSNSTRLLAMTTLRNILGTRNLSEILADREGISHIMQTSLDVATDPWGVKVERVEIKDVSLPKSLQRAMAAEAEASREARAKVVAAEGEMKASRALKEAADVMHDSPGALQLRYLQTLNNISAEKNSTVIFPLPIDLVSYFVDLNKKTAT</sequence>
<dbReference type="SUPFAM" id="SSF117892">
    <property type="entry name" value="Band 7/SPFH domain"/>
    <property type="match status" value="2"/>
</dbReference>
<dbReference type="Pfam" id="PF01145">
    <property type="entry name" value="Band_7"/>
    <property type="match status" value="2"/>
</dbReference>
<proteinExistence type="inferred from homology"/>
<dbReference type="EMBL" id="JABDTM020025652">
    <property type="protein sequence ID" value="KAH0812993.1"/>
    <property type="molecule type" value="Genomic_DNA"/>
</dbReference>
<name>A0A8J6LBB9_TENMO</name>
<dbReference type="InterPro" id="IPR001972">
    <property type="entry name" value="Stomatin_HflK_fam"/>
</dbReference>
<organism evidence="6 7">
    <name type="scientific">Tenebrio molitor</name>
    <name type="common">Yellow mealworm beetle</name>
    <dbReference type="NCBI Taxonomy" id="7067"/>
    <lineage>
        <taxon>Eukaryota</taxon>
        <taxon>Metazoa</taxon>
        <taxon>Ecdysozoa</taxon>
        <taxon>Arthropoda</taxon>
        <taxon>Hexapoda</taxon>
        <taxon>Insecta</taxon>
        <taxon>Pterygota</taxon>
        <taxon>Neoptera</taxon>
        <taxon>Endopterygota</taxon>
        <taxon>Coleoptera</taxon>
        <taxon>Polyphaga</taxon>
        <taxon>Cucujiformia</taxon>
        <taxon>Tenebrionidae</taxon>
        <taxon>Tenebrio</taxon>
    </lineage>
</organism>
<feature type="domain" description="Band 7" evidence="5">
    <location>
        <begin position="814"/>
        <end position="973"/>
    </location>
</feature>
<feature type="region of interest" description="Disordered" evidence="4">
    <location>
        <begin position="170"/>
        <end position="237"/>
    </location>
</feature>
<keyword evidence="3" id="KW-0472">Membrane</keyword>
<dbReference type="InterPro" id="IPR043202">
    <property type="entry name" value="Band-7_stomatin-like"/>
</dbReference>
<dbReference type="FunFam" id="3.30.479.30:FF:000002">
    <property type="entry name" value="band 7 protein AGAP004871"/>
    <property type="match status" value="2"/>
</dbReference>
<dbReference type="AlphaFoldDB" id="A0A8J6LBB9"/>
<reference evidence="6" key="2">
    <citation type="submission" date="2021-08" db="EMBL/GenBank/DDBJ databases">
        <authorList>
            <person name="Eriksson T."/>
        </authorList>
    </citation>
    <scope>NUCLEOTIDE SEQUENCE</scope>
    <source>
        <strain evidence="6">Stoneville</strain>
        <tissue evidence="6">Whole head</tissue>
    </source>
</reference>
<comment type="caution">
    <text evidence="6">The sequence shown here is derived from an EMBL/GenBank/DDBJ whole genome shotgun (WGS) entry which is preliminary data.</text>
</comment>